<feature type="domain" description="Galaxin-like repeats" evidence="2">
    <location>
        <begin position="170"/>
        <end position="301"/>
    </location>
</feature>
<dbReference type="InParanoid" id="F2UR94"/>
<keyword evidence="1" id="KW-0732">Signal</keyword>
<dbReference type="RefSeq" id="XP_004988259.1">
    <property type="nucleotide sequence ID" value="XM_004988202.1"/>
</dbReference>
<dbReference type="OrthoDB" id="6103064at2759"/>
<dbReference type="PANTHER" id="PTHR34490">
    <property type="entry name" value="PROTEIN CBG12054-RELATED"/>
    <property type="match status" value="1"/>
</dbReference>
<dbReference type="KEGG" id="sre:PTSG_13113"/>
<feature type="chain" id="PRO_5003287959" description="Galaxin-like repeats domain-containing protein" evidence="1">
    <location>
        <begin position="33"/>
        <end position="323"/>
    </location>
</feature>
<dbReference type="AlphaFoldDB" id="F2UR94"/>
<dbReference type="GeneID" id="16068786"/>
<name>F2UR94_SALR5</name>
<sequence>MARFVGSCSAAAVYGLGLVVALVLISSGLASAQNAQCTYRLYEANGALPCGNAVFYPPEQACCNGVVHNRNLPNAEPYRCCGTEWVPDDQCCGGNPIVPESPFDPVRCCRGVQTYDSLVSVCCADGTTLSTFDQEFACCHNLVTGENQLYNTTSQQCCAGNVLASPAAGTARLCCRTAFRTYDPFNETLACCETPTGSEIYDPTTSICCSSGVVAVTDTATAACCGDQTYNTTTQVCCGNSNSGSYAVYTERDNHVCCGTDYVNTELNVACCGNRLYPAFSGFIECCVDQVYNERKHMCVQDFCRYCPLLNPDCDSSVYGGMA</sequence>
<dbReference type="PANTHER" id="PTHR34490:SF3">
    <property type="entry name" value="GALAXIN-LIKE ISOFORM X2"/>
    <property type="match status" value="1"/>
</dbReference>
<dbReference type="InterPro" id="IPR056601">
    <property type="entry name" value="Galaxin_dom"/>
</dbReference>
<dbReference type="eggNOG" id="ENOG502S3AH">
    <property type="taxonomic scope" value="Eukaryota"/>
</dbReference>
<dbReference type="Proteomes" id="UP000007799">
    <property type="component" value="Unassembled WGS sequence"/>
</dbReference>
<organism evidence="4">
    <name type="scientific">Salpingoeca rosetta (strain ATCC 50818 / BSB-021)</name>
    <dbReference type="NCBI Taxonomy" id="946362"/>
    <lineage>
        <taxon>Eukaryota</taxon>
        <taxon>Choanoflagellata</taxon>
        <taxon>Craspedida</taxon>
        <taxon>Salpingoecidae</taxon>
        <taxon>Salpingoeca</taxon>
    </lineage>
</organism>
<keyword evidence="4" id="KW-1185">Reference proteome</keyword>
<evidence type="ECO:0000313" key="3">
    <source>
        <dbReference type="EMBL" id="EGD80197.1"/>
    </source>
</evidence>
<dbReference type="InterPro" id="IPR055284">
    <property type="entry name" value="Galaxin-like"/>
</dbReference>
<feature type="signal peptide" evidence="1">
    <location>
        <begin position="1"/>
        <end position="32"/>
    </location>
</feature>
<accession>F2UR94</accession>
<dbReference type="Pfam" id="PF24748">
    <property type="entry name" value="Galaxin_repeat"/>
    <property type="match status" value="1"/>
</dbReference>
<evidence type="ECO:0000256" key="1">
    <source>
        <dbReference type="SAM" id="SignalP"/>
    </source>
</evidence>
<dbReference type="EMBL" id="GL832991">
    <property type="protein sequence ID" value="EGD80197.1"/>
    <property type="molecule type" value="Genomic_DNA"/>
</dbReference>
<evidence type="ECO:0000313" key="4">
    <source>
        <dbReference type="Proteomes" id="UP000007799"/>
    </source>
</evidence>
<protein>
    <recommendedName>
        <fullName evidence="2">Galaxin-like repeats domain-containing protein</fullName>
    </recommendedName>
</protein>
<gene>
    <name evidence="3" type="ORF">PTSG_13113</name>
</gene>
<reference evidence="3" key="1">
    <citation type="submission" date="2009-08" db="EMBL/GenBank/DDBJ databases">
        <title>Annotation of Salpingoeca rosetta.</title>
        <authorList>
            <consortium name="The Broad Institute Genome Sequencing Platform"/>
            <person name="Russ C."/>
            <person name="Cuomo C."/>
            <person name="Burger G."/>
            <person name="Gray M.W."/>
            <person name="Holland P.W.H."/>
            <person name="King N."/>
            <person name="Lang F.B.F."/>
            <person name="Roger A.J."/>
            <person name="Ruiz-Trillo I."/>
            <person name="Young S.K."/>
            <person name="Zeng Q."/>
            <person name="Gargeya S."/>
            <person name="Alvarado L."/>
            <person name="Berlin A."/>
            <person name="Chapman S.B."/>
            <person name="Chen Z."/>
            <person name="Freedman E."/>
            <person name="Gellesch M."/>
            <person name="Goldberg J."/>
            <person name="Griggs A."/>
            <person name="Gujja S."/>
            <person name="Heilman E."/>
            <person name="Heiman D."/>
            <person name="Howarth C."/>
            <person name="Mehta T."/>
            <person name="Neiman D."/>
            <person name="Pearson M."/>
            <person name="Roberts A."/>
            <person name="Saif S."/>
            <person name="Shea T."/>
            <person name="Shenoy N."/>
            <person name="Sisk P."/>
            <person name="Stolte C."/>
            <person name="Sykes S."/>
            <person name="White J."/>
            <person name="Yandava C."/>
            <person name="Haas B."/>
            <person name="Nusbaum C."/>
            <person name="Birren B."/>
        </authorList>
    </citation>
    <scope>NUCLEOTIDE SEQUENCE [LARGE SCALE GENOMIC DNA]</scope>
    <source>
        <strain evidence="3">ATCC 50818</strain>
    </source>
</reference>
<evidence type="ECO:0000259" key="2">
    <source>
        <dbReference type="Pfam" id="PF24748"/>
    </source>
</evidence>
<proteinExistence type="predicted"/>